<accession>A0A2P8D7S6</accession>
<organism evidence="2 3">
    <name type="scientific">Taibaiella chishuiensis</name>
    <dbReference type="NCBI Taxonomy" id="1434707"/>
    <lineage>
        <taxon>Bacteria</taxon>
        <taxon>Pseudomonadati</taxon>
        <taxon>Bacteroidota</taxon>
        <taxon>Chitinophagia</taxon>
        <taxon>Chitinophagales</taxon>
        <taxon>Chitinophagaceae</taxon>
        <taxon>Taibaiella</taxon>
    </lineage>
</organism>
<protein>
    <submittedName>
        <fullName evidence="2">Uncharacterized protein</fullName>
    </submittedName>
</protein>
<keyword evidence="1" id="KW-1133">Transmembrane helix</keyword>
<dbReference type="Proteomes" id="UP000240572">
    <property type="component" value="Unassembled WGS sequence"/>
</dbReference>
<keyword evidence="1" id="KW-0812">Transmembrane</keyword>
<feature type="transmembrane region" description="Helical" evidence="1">
    <location>
        <begin position="12"/>
        <end position="36"/>
    </location>
</feature>
<keyword evidence="1" id="KW-0472">Membrane</keyword>
<proteinExistence type="predicted"/>
<keyword evidence="3" id="KW-1185">Reference proteome</keyword>
<comment type="caution">
    <text evidence="2">The sequence shown here is derived from an EMBL/GenBank/DDBJ whole genome shotgun (WGS) entry which is preliminary data.</text>
</comment>
<reference evidence="2 3" key="1">
    <citation type="submission" date="2018-03" db="EMBL/GenBank/DDBJ databases">
        <title>Genomic Encyclopedia of Type Strains, Phase III (KMG-III): the genomes of soil and plant-associated and newly described type strains.</title>
        <authorList>
            <person name="Whitman W."/>
        </authorList>
    </citation>
    <scope>NUCLEOTIDE SEQUENCE [LARGE SCALE GENOMIC DNA]</scope>
    <source>
        <strain evidence="2 3">CGMCC 1.12700</strain>
    </source>
</reference>
<evidence type="ECO:0000313" key="2">
    <source>
        <dbReference type="EMBL" id="PSK93258.1"/>
    </source>
</evidence>
<dbReference type="EMBL" id="PYGD01000002">
    <property type="protein sequence ID" value="PSK93258.1"/>
    <property type="molecule type" value="Genomic_DNA"/>
</dbReference>
<evidence type="ECO:0000256" key="1">
    <source>
        <dbReference type="SAM" id="Phobius"/>
    </source>
</evidence>
<dbReference type="AlphaFoldDB" id="A0A2P8D7S6"/>
<evidence type="ECO:0000313" key="3">
    <source>
        <dbReference type="Proteomes" id="UP000240572"/>
    </source>
</evidence>
<name>A0A2P8D7S6_9BACT</name>
<gene>
    <name evidence="2" type="ORF">B0I18_102228</name>
</gene>
<sequence>MTNELKYRARLWELYFFLYGVLRHLFAVFFIFLLVLMSATRFINALFLKVGMFGCFLAWRPGSACNGRWAKHFYAVSDQMLRPICTRSLRRRIAARKNEMHNITFAGKELILRYIYLP</sequence>